<dbReference type="Pfam" id="PF00679">
    <property type="entry name" value="EFG_C"/>
    <property type="match status" value="1"/>
</dbReference>
<keyword evidence="7" id="KW-0344">Guanine-nucleotide releasing factor</keyword>
<dbReference type="GO" id="GO:0005525">
    <property type="term" value="F:GTP binding"/>
    <property type="evidence" value="ECO:0007669"/>
    <property type="project" value="UniProtKB-KW"/>
</dbReference>
<dbReference type="Gene3D" id="2.30.30.40">
    <property type="entry name" value="SH3 Domains"/>
    <property type="match status" value="1"/>
</dbReference>
<evidence type="ECO:0000313" key="16">
    <source>
        <dbReference type="EMBL" id="THH31171.1"/>
    </source>
</evidence>
<evidence type="ECO:0000256" key="8">
    <source>
        <dbReference type="PROSITE-ProRule" id="PRU00192"/>
    </source>
</evidence>
<dbReference type="InterPro" id="IPR001202">
    <property type="entry name" value="WW_dom"/>
</dbReference>
<dbReference type="InterPro" id="IPR027417">
    <property type="entry name" value="P-loop_NTPase"/>
</dbReference>
<dbReference type="Gene3D" id="1.10.840.10">
    <property type="entry name" value="Ras guanine-nucleotide exchange factors catalytic domain"/>
    <property type="match status" value="1"/>
</dbReference>
<dbReference type="GO" id="GO:0003924">
    <property type="term" value="F:GTPase activity"/>
    <property type="evidence" value="ECO:0007669"/>
    <property type="project" value="InterPro"/>
</dbReference>
<feature type="compositionally biased region" description="Polar residues" evidence="10">
    <location>
        <begin position="1417"/>
        <end position="1440"/>
    </location>
</feature>
<feature type="domain" description="WW" evidence="13">
    <location>
        <begin position="1295"/>
        <end position="1329"/>
    </location>
</feature>
<dbReference type="SMART" id="SM00838">
    <property type="entry name" value="EFG_C"/>
    <property type="match status" value="1"/>
</dbReference>
<dbReference type="InterPro" id="IPR001895">
    <property type="entry name" value="RASGEF_cat_dom"/>
</dbReference>
<dbReference type="InterPro" id="IPR014721">
    <property type="entry name" value="Ribsml_uS5_D2-typ_fold_subgr"/>
</dbReference>
<feature type="domain" description="Tr-type G" evidence="15">
    <location>
        <begin position="1"/>
        <end position="197"/>
    </location>
</feature>
<feature type="coiled-coil region" evidence="9">
    <location>
        <begin position="125"/>
        <end position="152"/>
    </location>
</feature>
<dbReference type="SMART" id="SM00456">
    <property type="entry name" value="WW"/>
    <property type="match status" value="2"/>
</dbReference>
<feature type="compositionally biased region" description="Basic and acidic residues" evidence="10">
    <location>
        <begin position="1205"/>
        <end position="1216"/>
    </location>
</feature>
<dbReference type="PROSITE" id="PS51722">
    <property type="entry name" value="G_TR_2"/>
    <property type="match status" value="1"/>
</dbReference>
<dbReference type="InterPro" id="IPR000651">
    <property type="entry name" value="Ras-like_Gua-exchang_fac_N"/>
</dbReference>
<evidence type="ECO:0000256" key="1">
    <source>
        <dbReference type="ARBA" id="ARBA00022443"/>
    </source>
</evidence>
<feature type="compositionally biased region" description="Low complexity" evidence="10">
    <location>
        <begin position="1252"/>
        <end position="1265"/>
    </location>
</feature>
<evidence type="ECO:0000259" key="13">
    <source>
        <dbReference type="PROSITE" id="PS50020"/>
    </source>
</evidence>
<dbReference type="Pfam" id="PF25118">
    <property type="entry name" value="EFL1"/>
    <property type="match status" value="1"/>
</dbReference>
<keyword evidence="3" id="KW-0547">Nucleotide-binding</keyword>
<dbReference type="Gene3D" id="3.30.70.240">
    <property type="match status" value="1"/>
</dbReference>
<dbReference type="InterPro" id="IPR000795">
    <property type="entry name" value="T_Tr_GTP-bd_dom"/>
</dbReference>
<dbReference type="GO" id="GO:0005085">
    <property type="term" value="F:guanyl-nucleotide exchange factor activity"/>
    <property type="evidence" value="ECO:0007669"/>
    <property type="project" value="UniProtKB-KW"/>
</dbReference>
<dbReference type="SMART" id="SM00229">
    <property type="entry name" value="RasGEFN"/>
    <property type="match status" value="1"/>
</dbReference>
<protein>
    <recommendedName>
        <fullName evidence="6">Elongation factor-like 1</fullName>
    </recommendedName>
</protein>
<dbReference type="PROSITE" id="PS50020">
    <property type="entry name" value="WW_DOMAIN_2"/>
    <property type="match status" value="1"/>
</dbReference>
<dbReference type="CDD" id="cd01681">
    <property type="entry name" value="aeEF2_snRNP_like_IV"/>
    <property type="match status" value="1"/>
</dbReference>
<dbReference type="SMART" id="SM00326">
    <property type="entry name" value="SH3"/>
    <property type="match status" value="1"/>
</dbReference>
<dbReference type="SUPFAM" id="SSF50447">
    <property type="entry name" value="Translation proteins"/>
    <property type="match status" value="1"/>
</dbReference>
<evidence type="ECO:0000259" key="12">
    <source>
        <dbReference type="PROSITE" id="PS50009"/>
    </source>
</evidence>
<dbReference type="SUPFAM" id="SSF54980">
    <property type="entry name" value="EF-G C-terminal domain-like"/>
    <property type="match status" value="2"/>
</dbReference>
<keyword evidence="4" id="KW-0378">Hydrolase</keyword>
<evidence type="ECO:0000313" key="17">
    <source>
        <dbReference type="Proteomes" id="UP000308730"/>
    </source>
</evidence>
<dbReference type="PROSITE" id="PS50212">
    <property type="entry name" value="RASGEF_NTER"/>
    <property type="match status" value="1"/>
</dbReference>
<dbReference type="FunFam" id="3.30.70.240:FF:000006">
    <property type="entry name" value="Elongation factor like GTPase 1"/>
    <property type="match status" value="1"/>
</dbReference>
<organism evidence="16 17">
    <name type="scientific">Antrodiella citrinella</name>
    <dbReference type="NCBI Taxonomy" id="2447956"/>
    <lineage>
        <taxon>Eukaryota</taxon>
        <taxon>Fungi</taxon>
        <taxon>Dikarya</taxon>
        <taxon>Basidiomycota</taxon>
        <taxon>Agaricomycotina</taxon>
        <taxon>Agaricomycetes</taxon>
        <taxon>Polyporales</taxon>
        <taxon>Steccherinaceae</taxon>
        <taxon>Antrodiella</taxon>
    </lineage>
</organism>
<dbReference type="Pfam" id="PF00618">
    <property type="entry name" value="RasGEF_N"/>
    <property type="match status" value="1"/>
</dbReference>
<dbReference type="InterPro" id="IPR001452">
    <property type="entry name" value="SH3_domain"/>
</dbReference>
<dbReference type="FunFam" id="3.30.70.870:FF:000002">
    <property type="entry name" value="Translation elongation factor 2"/>
    <property type="match status" value="1"/>
</dbReference>
<dbReference type="InterPro" id="IPR035647">
    <property type="entry name" value="EFG_III/V"/>
</dbReference>
<dbReference type="CDD" id="cd00201">
    <property type="entry name" value="WW"/>
    <property type="match status" value="1"/>
</dbReference>
<dbReference type="InterPro" id="IPR041095">
    <property type="entry name" value="EFG_II"/>
</dbReference>
<dbReference type="SUPFAM" id="SSF48366">
    <property type="entry name" value="Ras GEF"/>
    <property type="match status" value="1"/>
</dbReference>
<feature type="region of interest" description="Disordered" evidence="10">
    <location>
        <begin position="1320"/>
        <end position="1440"/>
    </location>
</feature>
<evidence type="ECO:0000256" key="10">
    <source>
        <dbReference type="SAM" id="MobiDB-lite"/>
    </source>
</evidence>
<dbReference type="CDD" id="cd04096">
    <property type="entry name" value="eEF2_snRNP_like_C"/>
    <property type="match status" value="1"/>
</dbReference>
<dbReference type="InterPro" id="IPR056752">
    <property type="entry name" value="EFL1"/>
</dbReference>
<dbReference type="InterPro" id="IPR000640">
    <property type="entry name" value="EFG_V-like"/>
</dbReference>
<dbReference type="CDD" id="cd00155">
    <property type="entry name" value="RasGEF"/>
    <property type="match status" value="1"/>
</dbReference>
<dbReference type="GO" id="GO:1990904">
    <property type="term" value="C:ribonucleoprotein complex"/>
    <property type="evidence" value="ECO:0007669"/>
    <property type="project" value="TreeGrafter"/>
</dbReference>
<dbReference type="PANTHER" id="PTHR42908">
    <property type="entry name" value="TRANSLATION ELONGATION FACTOR-RELATED"/>
    <property type="match status" value="1"/>
</dbReference>
<dbReference type="InterPro" id="IPR009000">
    <property type="entry name" value="Transl_B-barrel_sf"/>
</dbReference>
<feature type="region of interest" description="Disordered" evidence="10">
    <location>
        <begin position="1236"/>
        <end position="1298"/>
    </location>
</feature>
<keyword evidence="1 8" id="KW-0728">SH3 domain</keyword>
<dbReference type="PROSITE" id="PS50002">
    <property type="entry name" value="SH3"/>
    <property type="match status" value="1"/>
</dbReference>
<dbReference type="Proteomes" id="UP000308730">
    <property type="component" value="Unassembled WGS sequence"/>
</dbReference>
<evidence type="ECO:0000259" key="14">
    <source>
        <dbReference type="PROSITE" id="PS50212"/>
    </source>
</evidence>
<dbReference type="Gene3D" id="3.30.70.870">
    <property type="entry name" value="Elongation Factor G (Translational Gtpase), domain 3"/>
    <property type="match status" value="1"/>
</dbReference>
<dbReference type="Pfam" id="PF00617">
    <property type="entry name" value="RasGEF"/>
    <property type="match status" value="1"/>
</dbReference>
<dbReference type="InterPro" id="IPR023578">
    <property type="entry name" value="Ras_GEF_dom_sf"/>
</dbReference>
<evidence type="ECO:0000256" key="9">
    <source>
        <dbReference type="SAM" id="Coils"/>
    </source>
</evidence>
<dbReference type="FunFam" id="2.30.30.40:FF:000072">
    <property type="entry name" value="Unconventional Myosin IB"/>
    <property type="match status" value="1"/>
</dbReference>
<dbReference type="Gene3D" id="3.40.50.300">
    <property type="entry name" value="P-loop containing nucleotide triphosphate hydrolases"/>
    <property type="match status" value="1"/>
</dbReference>
<dbReference type="GO" id="GO:0042256">
    <property type="term" value="P:cytosolic ribosome assembly"/>
    <property type="evidence" value="ECO:0007669"/>
    <property type="project" value="TreeGrafter"/>
</dbReference>
<dbReference type="PROSITE" id="PS50009">
    <property type="entry name" value="RASGEF_CAT"/>
    <property type="match status" value="1"/>
</dbReference>
<feature type="domain" description="Ras-GEF" evidence="12">
    <location>
        <begin position="2155"/>
        <end position="2391"/>
    </location>
</feature>
<dbReference type="Gene3D" id="2.40.30.10">
    <property type="entry name" value="Translation factors"/>
    <property type="match status" value="1"/>
</dbReference>
<gene>
    <name evidence="16" type="ORF">EUX98_g3005</name>
</gene>
<evidence type="ECO:0000259" key="15">
    <source>
        <dbReference type="PROSITE" id="PS51722"/>
    </source>
</evidence>
<evidence type="ECO:0000256" key="4">
    <source>
        <dbReference type="ARBA" id="ARBA00022801"/>
    </source>
</evidence>
<feature type="region of interest" description="Disordered" evidence="10">
    <location>
        <begin position="1195"/>
        <end position="1218"/>
    </location>
</feature>
<dbReference type="Pfam" id="PF14492">
    <property type="entry name" value="EFG_III"/>
    <property type="match status" value="1"/>
</dbReference>
<keyword evidence="17" id="KW-1185">Reference proteome</keyword>
<dbReference type="Pfam" id="PF00018">
    <property type="entry name" value="SH3_1"/>
    <property type="match status" value="1"/>
</dbReference>
<sequence length="2408" mass="266942">MERSAEGGTAPRTYVVNMIDTPGHVDFSSEVSTASRLCDGALVLVDAVEGVCTQTITVLRQAWQDRLKPILVINKFDRLITELQLAPIEAYHHLVQLIEQVNAVMGSFFAGERMEDDLRWREERERRLAEKRESLAEEVDAAADDADEFQEKDDEDIYFAPEKGNVIFASAMDGWGFRIGKFAHLYAVKLKIKEANLRTVLWGDFYLDPKTKRIMSHKHLRGRTLKPLFVQFVLENIWAVYDAVSLNPDPEKVTKIVNALNLKIPLRDLKTKDTRHLLSLIFSQWLSLSTCVIQTIVDIVPPPTVAQRTRIPKMLYPDIYEPTVEPQNKLEKGLYRCDDGSDAGVVALVSKMFAVSAQDLPQNKRQPVTADDLRNRAKVAREAKQAAEAVAEATDALADVSIEASDPPPDAKDTEADDEAAPPKEAPECLLGFARIYSGTIVEGSSICCILPKYNHTLGPSHPRNVGHLVTATVESLYVMMGRELVQVPEVTAGNVFAIKGLEGKVWRNATLCAPSSKGVGETPDLDSLNDCLLNLGGVIRTAPPIVRVALEPAIPADMPKLVNGLKLLAQADPCVETFQQQTGEYVILTAGELHLERCLKDLRERFAKIEIHASKPIVPFRETVVKGIDMAPPKSGGKRGVIHGATVRDLVKFTIRAVPLPQEISKFLLDNLAILRQLERERSSKASEQTTVAADGDIEDEVDLQGEIIKRQTIKPEDFWSALTTVCEKVGGEWLSIQDKLIAFGPQRAGTCLLCDGRNKGTTYSLKSELDGSDDVEESRRDVSQVVRDLEKHLETGFQLATFQGPLCAEPVEGVAYFLESLEVDLPGIEEEQEHNRMAQVTGSFISAVRDACRNGLLDWSPRLMLAMYECDIQASTDVLGKVYGVVARRRGRIVAEEMKEGTSFFLVRALLPVVESFGFADDIRKRTSGAASPQLIFSGYEMLDEDPFWVPTTEEELEDLGEKADRSNVAKGYMDGVRERKGMFVDRKIVEFAEKQRTLKRVNGTWKPTLLDRRLDVAQFSRVSLDTVRLVGFVVLLVVVVPFLAVPHTRFGLYCTRPSHLPYILVHGALPQPAEEQYISTFFCRALYDYQTRDASSLSFHKSDIIEVLTQLESGWWDGLLGDERGWFPSNYVVVISEQEAETALAATAPEFSQTSSMPSLPDESVLDMSQALGGSSSDANWLEADDGYNASQHAVQQAAQPEKGREREGHHNDFWVPRVSQDGRIFYVNTQTGQHSQDLPHEAEEGESDISALSPSSSRASPGPVGALASTSPLRTVRNGGAVAGFGLPRRSRTPESWVRRLADDGLSYYYQHTETGQISWSPPSSEVEEAPPPAYTSAVPGNRVNGNERLHSSSNSSAPPGRSTEANRMRSDSTVSHQTRDRSDSVLDRASVYSDDSDVHPFQRSRAASSASMTRHVNGNARTESMQTTSTASGTRISLTPSEQVAQALQKALASPPPQSPVELSDHVREAIDSVVEYLQSTGISRTAEEASQVDARVLGVVTTVRNLLYVTATPSGHIPSHLYPRSQDGRTGIWNQALQSHLKASHRKVAGTLSKLVLSALAMQYDPVLSVADKPNRMESDATELERSVAAFVLDVQRFREQNASSRVPEIKRLRGAFATTNIGLGLPGAGVAGHWRGFGYVPVESTAKPPSKTFSGDVVTMLKLSAGTIETKLRGLMVISHNAAQQLERFQTDGHSLLGYLATFLINLNDFNIAQHVDIDGVQANSPQYLQTVDKARILMRTLEASVQALFDDSISLLMMVEAHRAVSIASERERVAQYEYVDALLTAVRSNLGVVIGVLDALVAVGHDQADIGQQSYRNSIEWRRSRISIVDGNINGTAQPMVQEDVVDMELAFSNPGPSRNIRALDTAPSALYNASSQYSESSLDMSDGAPESMTPTWQDTAESATLLGSQHSPTAESFILDEVLEESTAGPASSKTPPRAAKLIKLLGNDAPQHYITKLNEDAKPWYLRPNYDQSEILIDPDGGVRAGTTSALVERLTAHETGDPTFIKYFLMTFKSFMTLNELFDLLVHRFWVQPPENLSNAEMEEWTKLKQHVIRMRVLNVFKSMVTDDDVLEPEDMYILDRMKDFAVIPDVHSFAAAKQLVILIERAQRNGDGPIKTTNTAPVAPPAPIMPKASKKLKLLDLDPTELARQLTLMEAALYKKIRPMECLQRSRDSKPGKSVDNITGIIQMSNRMANWVAETILDREDSRKRAAIVKHFINVAERCRLIQNFSTMVAIISGLNTPPIRRLKRTWEQVNARFMTLLGNCEQTIDTNKNFTNYRQALATITPPCVPFIGVYLTTLTFINDGAEDKLAGQMVNFRKRQKAAEVIQDIKRWQAKPYNFTIVTPILNYLEDALHKYSDGVDYGDKFWELSLQREPREREDEKMARLLQESGFL</sequence>
<name>A0A4S4N0F6_9APHY</name>
<evidence type="ECO:0000256" key="3">
    <source>
        <dbReference type="ARBA" id="ARBA00022741"/>
    </source>
</evidence>
<evidence type="ECO:0000256" key="5">
    <source>
        <dbReference type="ARBA" id="ARBA00023134"/>
    </source>
</evidence>
<dbReference type="GO" id="GO:0043022">
    <property type="term" value="F:ribosome binding"/>
    <property type="evidence" value="ECO:0007669"/>
    <property type="project" value="TreeGrafter"/>
</dbReference>
<dbReference type="SUPFAM" id="SSF50044">
    <property type="entry name" value="SH3-domain"/>
    <property type="match status" value="1"/>
</dbReference>
<reference evidence="16 17" key="1">
    <citation type="submission" date="2019-02" db="EMBL/GenBank/DDBJ databases">
        <title>Genome sequencing of the rare red list fungi Antrodiella citrinella (Flaviporus citrinellus).</title>
        <authorList>
            <person name="Buettner E."/>
            <person name="Kellner H."/>
        </authorList>
    </citation>
    <scope>NUCLEOTIDE SEQUENCE [LARGE SCALE GENOMIC DNA]</scope>
    <source>
        <strain evidence="16 17">DSM 108506</strain>
    </source>
</reference>
<dbReference type="InterPro" id="IPR036028">
    <property type="entry name" value="SH3-like_dom_sf"/>
</dbReference>
<feature type="domain" description="SH3" evidence="11">
    <location>
        <begin position="1081"/>
        <end position="1140"/>
    </location>
</feature>
<keyword evidence="9" id="KW-0175">Coiled coil</keyword>
<dbReference type="Pfam" id="PF00009">
    <property type="entry name" value="GTP_EFTU"/>
    <property type="match status" value="1"/>
</dbReference>
<dbReference type="OrthoDB" id="546434at2759"/>
<dbReference type="Gene3D" id="1.20.870.10">
    <property type="entry name" value="Son of sevenless (SoS) protein Chain: S domain 1"/>
    <property type="match status" value="1"/>
</dbReference>
<keyword evidence="2" id="KW-0690">Ribosome biogenesis</keyword>
<feature type="domain" description="N-terminal Ras-GEF" evidence="14">
    <location>
        <begin position="1990"/>
        <end position="2121"/>
    </location>
</feature>
<evidence type="ECO:0000256" key="2">
    <source>
        <dbReference type="ARBA" id="ARBA00022517"/>
    </source>
</evidence>
<dbReference type="InterPro" id="IPR036964">
    <property type="entry name" value="RASGEF_cat_dom_sf"/>
</dbReference>
<keyword evidence="5" id="KW-0342">GTP-binding</keyword>
<dbReference type="FunFam" id="3.90.1430.10:FF:000002">
    <property type="entry name" value="Elongation factor like GTPase 1"/>
    <property type="match status" value="1"/>
</dbReference>
<dbReference type="PANTHER" id="PTHR42908:SF3">
    <property type="entry name" value="ELONGATION FACTOR-LIKE GTPASE 1"/>
    <property type="match status" value="1"/>
</dbReference>
<evidence type="ECO:0000259" key="11">
    <source>
        <dbReference type="PROSITE" id="PS50002"/>
    </source>
</evidence>
<dbReference type="CDD" id="cd16268">
    <property type="entry name" value="EF2_II"/>
    <property type="match status" value="1"/>
</dbReference>
<dbReference type="EMBL" id="SGPM01000055">
    <property type="protein sequence ID" value="THH31171.1"/>
    <property type="molecule type" value="Genomic_DNA"/>
</dbReference>
<dbReference type="CDD" id="cd16261">
    <property type="entry name" value="EF2_snRNP_III"/>
    <property type="match status" value="1"/>
</dbReference>
<feature type="compositionally biased region" description="Basic and acidic residues" evidence="10">
    <location>
        <begin position="1382"/>
        <end position="1391"/>
    </location>
</feature>
<feature type="region of interest" description="Disordered" evidence="10">
    <location>
        <begin position="399"/>
        <end position="424"/>
    </location>
</feature>
<dbReference type="GO" id="GO:0005829">
    <property type="term" value="C:cytosol"/>
    <property type="evidence" value="ECO:0007669"/>
    <property type="project" value="TreeGrafter"/>
</dbReference>
<proteinExistence type="predicted"/>
<dbReference type="GO" id="GO:0007264">
    <property type="term" value="P:small GTPase-mediated signal transduction"/>
    <property type="evidence" value="ECO:0007669"/>
    <property type="project" value="InterPro"/>
</dbReference>
<accession>A0A4S4N0F6</accession>
<dbReference type="Gene3D" id="3.90.1430.10">
    <property type="entry name" value="Yeast translation eEF2 (G' domain)"/>
    <property type="match status" value="1"/>
</dbReference>
<comment type="caution">
    <text evidence="16">The sequence shown here is derived from an EMBL/GenBank/DDBJ whole genome shotgun (WGS) entry which is preliminary data.</text>
</comment>
<dbReference type="CDD" id="cd11883">
    <property type="entry name" value="SH3_Sdc25"/>
    <property type="match status" value="1"/>
</dbReference>
<evidence type="ECO:0000256" key="6">
    <source>
        <dbReference type="ARBA" id="ARBA00081809"/>
    </source>
</evidence>
<dbReference type="SUPFAM" id="SSF54211">
    <property type="entry name" value="Ribosomal protein S5 domain 2-like"/>
    <property type="match status" value="1"/>
</dbReference>
<dbReference type="InterPro" id="IPR020568">
    <property type="entry name" value="Ribosomal_Su5_D2-typ_SF"/>
</dbReference>
<dbReference type="SUPFAM" id="SSF52540">
    <property type="entry name" value="P-loop containing nucleoside triphosphate hydrolases"/>
    <property type="match status" value="1"/>
</dbReference>
<evidence type="ECO:0000256" key="7">
    <source>
        <dbReference type="PROSITE-ProRule" id="PRU00168"/>
    </source>
</evidence>
<dbReference type="Gene3D" id="3.30.230.10">
    <property type="match status" value="1"/>
</dbReference>
<dbReference type="SMART" id="SM00147">
    <property type="entry name" value="RasGEF"/>
    <property type="match status" value="1"/>
</dbReference>
<dbReference type="CDD" id="cd06224">
    <property type="entry name" value="REM"/>
    <property type="match status" value="1"/>
</dbReference>